<feature type="transmembrane region" description="Helical" evidence="1">
    <location>
        <begin position="643"/>
        <end position="662"/>
    </location>
</feature>
<dbReference type="OrthoDB" id="9758757at2"/>
<accession>A0A1G7UFC1</accession>
<dbReference type="InterPro" id="IPR001036">
    <property type="entry name" value="Acrflvin-R"/>
</dbReference>
<feature type="transmembrane region" description="Helical" evidence="1">
    <location>
        <begin position="390"/>
        <end position="409"/>
    </location>
</feature>
<sequence length="1304" mass="146217">MLNKIIKFFLNQRLVAFILLAAIVIGGLMVSPFQWADSFLPKNPIPVDAIPNTGANQQIIFTEWPGRSPQDIDDQITYPLTTYLLGLPGVETVRSSSMFGFSSIYVIFEDGVEFYWSRSRILEKLSSIPKGLLPAEAKPTLGPDATALGQVFWYTLEPRDKNNEPTGGWNLHEIRSVQDFYVKYGLSSAKGISEVASIGGFVKEYQIDVNPEALKSYNIPLMQVAKAVKESNRDVGAKTLEINQVEYIVRGLGYIENLADFESIVVDERQNVPIYLKDVAKIKIGPSQRRGILDRAGADVVGGVVIARDGFNPMQAIINVKEKIEEISPGLPSKTLADGTESHLEIVPFYDRSELINETIGTLEEAISLQLIIAILVVIIIVFNLRASLVISAVLPISVLLVFIAMKFFHVQANIVALSGIAIAIGTMIDLAIILSENVLKKLEKSPKKSLVSNIYKGSSEVSSAILTAVLTTVISFVPVFALEAAEGKLFIPLAYTKTFALISAFLVTVLILPSLMYMVFKIKINKTKTAYYLNAFLGLVGVWTIFYEFWLGLFIILYAVSYFMSYQTYFKAYRVKNLHFYVLVTGVLVLLSWLWLPLGPQQSMISNVFFVGILVGVLLTFYLLLQKYYAQILTLFLKHVRIFLVLPVLAIGIGVMIWLGFSTTFQWSKQAANAVGLSIEDTGVWKAMDKTFPGIGEEFMPSLDEGSFILMPTSMAHSGIEFNKEKLQQMDILVKQIPEVETVVGKLGRVESAIDPAPISMFENLITYKTEFIQNAQGELQAYRVDNDGRFRVEGVRIQNGEVDISKNSEDVLWFDNSEFVFQNESGKAFSEQIQSELLYEIENDFKPFLIQDEDGNYFRNWRQHIQSPDDIWSEITEVTRIPGITSAPKLQPIETRQIMLQTGMRAPMGIKVSGPNLQTIEDFGKELEGILKQVDKLKTQAVFADRVVAKPYLHLNLNRKNLARYGMTVNEVQEYISVAIGGEYLTQTVEGRERYGVRVRYPREMRNTPKRIEEMLISTSSGTQIPLSELVEIEYERGSQMIKRENTFLNSYVLFDRADGIAEVAAVEAARAAITKEINTGNLKVPSGVSYRFAGSFENQIRSEKRLSMIIPVVFMVIFLILYFQFKSVRISMMVFSSIALAFSGGFIMIWLYGQDWFLNFSWFGQNLRDIFQLKTINLSVAVWVGFIALFGIATDDAVLMATYLKQSFNRNPTKSKAELREAVMEGGLKRIRPAVMTSVTTVIALLPVLSSTGKGSDIMVPMAIPAFGGMLMASLTYFLLPILFYIIYSRQLKTTSEIDLE</sequence>
<keyword evidence="1" id="KW-1133">Transmembrane helix</keyword>
<dbReference type="GO" id="GO:0042910">
    <property type="term" value="F:xenobiotic transmembrane transporter activity"/>
    <property type="evidence" value="ECO:0007669"/>
    <property type="project" value="TreeGrafter"/>
</dbReference>
<evidence type="ECO:0000313" key="3">
    <source>
        <dbReference type="Proteomes" id="UP000199296"/>
    </source>
</evidence>
<feature type="transmembrane region" description="Helical" evidence="1">
    <location>
        <begin position="1109"/>
        <end position="1128"/>
    </location>
</feature>
<feature type="transmembrane region" description="Helical" evidence="1">
    <location>
        <begin position="461"/>
        <end position="483"/>
    </location>
</feature>
<feature type="transmembrane region" description="Helical" evidence="1">
    <location>
        <begin position="1265"/>
        <end position="1291"/>
    </location>
</feature>
<feature type="transmembrane region" description="Helical" evidence="1">
    <location>
        <begin position="530"/>
        <end position="547"/>
    </location>
</feature>
<dbReference type="STRING" id="470826.SAMN04488027_10223"/>
<dbReference type="Pfam" id="PF00873">
    <property type="entry name" value="ACR_tran"/>
    <property type="match status" value="3"/>
</dbReference>
<dbReference type="GO" id="GO:0005886">
    <property type="term" value="C:plasma membrane"/>
    <property type="evidence" value="ECO:0007669"/>
    <property type="project" value="TreeGrafter"/>
</dbReference>
<organism evidence="2 3">
    <name type="scientific">Psychroflexus sediminis</name>
    <dbReference type="NCBI Taxonomy" id="470826"/>
    <lineage>
        <taxon>Bacteria</taxon>
        <taxon>Pseudomonadati</taxon>
        <taxon>Bacteroidota</taxon>
        <taxon>Flavobacteriia</taxon>
        <taxon>Flavobacteriales</taxon>
        <taxon>Flavobacteriaceae</taxon>
        <taxon>Psychroflexus</taxon>
    </lineage>
</organism>
<feature type="transmembrane region" description="Helical" evidence="1">
    <location>
        <begin position="415"/>
        <end position="440"/>
    </location>
</feature>
<feature type="transmembrane region" description="Helical" evidence="1">
    <location>
        <begin position="1237"/>
        <end position="1253"/>
    </location>
</feature>
<feature type="transmembrane region" description="Helical" evidence="1">
    <location>
        <begin position="579"/>
        <end position="597"/>
    </location>
</feature>
<dbReference type="Gene3D" id="3.30.70.1440">
    <property type="entry name" value="Multidrug efflux transporter AcrB pore domain"/>
    <property type="match status" value="1"/>
</dbReference>
<protein>
    <submittedName>
        <fullName evidence="2">Cu(I)/Ag(I) efflux system membrane protein CusA/SilA</fullName>
    </submittedName>
</protein>
<gene>
    <name evidence="2" type="ORF">SAMN04488027_10223</name>
</gene>
<dbReference type="PANTHER" id="PTHR32063:SF19">
    <property type="entry name" value="CATION EFFLUX SYSTEM PROTEIN CUSA"/>
    <property type="match status" value="1"/>
</dbReference>
<dbReference type="Proteomes" id="UP000199296">
    <property type="component" value="Unassembled WGS sequence"/>
</dbReference>
<feature type="transmembrane region" description="Helical" evidence="1">
    <location>
        <begin position="609"/>
        <end position="631"/>
    </location>
</feature>
<proteinExistence type="predicted"/>
<dbReference type="SUPFAM" id="SSF82693">
    <property type="entry name" value="Multidrug efflux transporter AcrB pore domain, PN1, PN2, PC1 and PC2 subdomains"/>
    <property type="match status" value="2"/>
</dbReference>
<dbReference type="Gene3D" id="3.30.70.1320">
    <property type="entry name" value="Multidrug efflux transporter AcrB pore domain like"/>
    <property type="match status" value="1"/>
</dbReference>
<dbReference type="PANTHER" id="PTHR32063">
    <property type="match status" value="1"/>
</dbReference>
<feature type="transmembrane region" description="Helical" evidence="1">
    <location>
        <begin position="1135"/>
        <end position="1156"/>
    </location>
</feature>
<reference evidence="2 3" key="1">
    <citation type="submission" date="2016-10" db="EMBL/GenBank/DDBJ databases">
        <authorList>
            <person name="de Groot N.N."/>
        </authorList>
    </citation>
    <scope>NUCLEOTIDE SEQUENCE [LARGE SCALE GENOMIC DNA]</scope>
    <source>
        <strain evidence="2 3">DSM 19803</strain>
    </source>
</reference>
<evidence type="ECO:0000313" key="2">
    <source>
        <dbReference type="EMBL" id="SDG45759.1"/>
    </source>
</evidence>
<keyword evidence="1" id="KW-0472">Membrane</keyword>
<dbReference type="SUPFAM" id="SSF82714">
    <property type="entry name" value="Multidrug efflux transporter AcrB TolC docking domain, DN and DC subdomains"/>
    <property type="match status" value="2"/>
</dbReference>
<dbReference type="EMBL" id="FNCW01000002">
    <property type="protein sequence ID" value="SDG45759.1"/>
    <property type="molecule type" value="Genomic_DNA"/>
</dbReference>
<dbReference type="Gene3D" id="3.30.2090.10">
    <property type="entry name" value="Multidrug efflux transporter AcrB TolC docking domain, DN and DC subdomains"/>
    <property type="match status" value="2"/>
</dbReference>
<dbReference type="RefSeq" id="WP_093364781.1">
    <property type="nucleotide sequence ID" value="NZ_FNCW01000002.1"/>
</dbReference>
<keyword evidence="3" id="KW-1185">Reference proteome</keyword>
<keyword evidence="1" id="KW-0812">Transmembrane</keyword>
<feature type="transmembrane region" description="Helical" evidence="1">
    <location>
        <begin position="553"/>
        <end position="570"/>
    </location>
</feature>
<feature type="transmembrane region" description="Helical" evidence="1">
    <location>
        <begin position="366"/>
        <end position="383"/>
    </location>
</feature>
<dbReference type="PRINTS" id="PR00702">
    <property type="entry name" value="ACRIFLAVINRP"/>
</dbReference>
<name>A0A1G7UFC1_9FLAO</name>
<dbReference type="Gene3D" id="1.20.1640.10">
    <property type="entry name" value="Multidrug efflux transporter AcrB transmembrane domain"/>
    <property type="match status" value="3"/>
</dbReference>
<dbReference type="SUPFAM" id="SSF82866">
    <property type="entry name" value="Multidrug efflux transporter AcrB transmembrane domain"/>
    <property type="match status" value="2"/>
</dbReference>
<feature type="transmembrane region" description="Helical" evidence="1">
    <location>
        <begin position="1183"/>
        <end position="1207"/>
    </location>
</feature>
<dbReference type="InterPro" id="IPR027463">
    <property type="entry name" value="AcrB_DN_DC_subdom"/>
</dbReference>
<evidence type="ECO:0000256" key="1">
    <source>
        <dbReference type="SAM" id="Phobius"/>
    </source>
</evidence>
<dbReference type="Gene3D" id="3.30.70.1430">
    <property type="entry name" value="Multidrug efflux transporter AcrB pore domain"/>
    <property type="match status" value="2"/>
</dbReference>
<feature type="transmembrane region" description="Helical" evidence="1">
    <location>
        <begin position="495"/>
        <end position="518"/>
    </location>
</feature>